<evidence type="ECO:0000313" key="1">
    <source>
        <dbReference type="EMBL" id="KIU29238.1"/>
    </source>
</evidence>
<dbReference type="Gene3D" id="2.115.10.20">
    <property type="entry name" value="Glycosyl hydrolase domain, family 43"/>
    <property type="match status" value="1"/>
</dbReference>
<dbReference type="EMBL" id="JXTP01000018">
    <property type="protein sequence ID" value="KIU29238.1"/>
    <property type="molecule type" value="Genomic_DNA"/>
</dbReference>
<reference evidence="1 2" key="1">
    <citation type="submission" date="2015-01" db="EMBL/GenBank/DDBJ databases">
        <title>Genome of Sphingomonas taxi strain 30a.</title>
        <authorList>
            <person name="Eevers N."/>
            <person name="Van Hamme J."/>
            <person name="Bottos E."/>
            <person name="Weyens N."/>
            <person name="Vangronsveld J."/>
        </authorList>
    </citation>
    <scope>NUCLEOTIDE SEQUENCE [LARGE SCALE GENOMIC DNA]</scope>
    <source>
        <strain evidence="1 2">30a</strain>
    </source>
</reference>
<dbReference type="GO" id="GO:0016798">
    <property type="term" value="F:hydrolase activity, acting on glycosyl bonds"/>
    <property type="evidence" value="ECO:0007669"/>
    <property type="project" value="UniProtKB-KW"/>
</dbReference>
<protein>
    <submittedName>
        <fullName evidence="1">Glycosidase</fullName>
    </submittedName>
</protein>
<dbReference type="Proteomes" id="UP000033203">
    <property type="component" value="Unassembled WGS sequence"/>
</dbReference>
<dbReference type="SUPFAM" id="SSF75005">
    <property type="entry name" value="Arabinanase/levansucrase/invertase"/>
    <property type="match status" value="1"/>
</dbReference>
<name>A0A0D1K6I5_9SPHN</name>
<evidence type="ECO:0000313" key="2">
    <source>
        <dbReference type="Proteomes" id="UP000033203"/>
    </source>
</evidence>
<dbReference type="InterPro" id="IPR023296">
    <property type="entry name" value="Glyco_hydro_beta-prop_sf"/>
</dbReference>
<organism evidence="1 2">
    <name type="scientific">Sphingomonas melonis</name>
    <dbReference type="NCBI Taxonomy" id="152682"/>
    <lineage>
        <taxon>Bacteria</taxon>
        <taxon>Pseudomonadati</taxon>
        <taxon>Pseudomonadota</taxon>
        <taxon>Alphaproteobacteria</taxon>
        <taxon>Sphingomonadales</taxon>
        <taxon>Sphingomonadaceae</taxon>
        <taxon>Sphingomonas</taxon>
    </lineage>
</organism>
<comment type="caution">
    <text evidence="1">The sequence shown here is derived from an EMBL/GenBank/DDBJ whole genome shotgun (WGS) entry which is preliminary data.</text>
</comment>
<dbReference type="AlphaFoldDB" id="A0A0D1K6I5"/>
<accession>A0A0D1K6I5</accession>
<keyword evidence="1" id="KW-0326">Glycosidase</keyword>
<dbReference type="PATRIC" id="fig|1549858.7.peg.21"/>
<proteinExistence type="predicted"/>
<gene>
    <name evidence="1" type="ORF">SR41_04265</name>
</gene>
<sequence length="304" mass="33262">MPTYAVEALDDVTIAPGSPLDGMDLMSPFVWREDGRYRMLVRGVPDPLGPNDPTGLITSGWSDDGLSFTLDDHIAIAPGSDPTDPDAGGCEDPTVLRTDDGTYVVYYTGVDAKRSQGVMIAATGPSLDRLTKRRVVLAAPEGEGNIKEATFAPTPHDGWRLFYEYAAAEEKGVGASRVGIARADRLGDPWTSLNDPFPIRPKSWENWHLSTGPICQLPGADPVMFYNGATLDARWRIGWISFSPDFAAVTGRGIEPLILPPPPEDRTKTDIAFAASTIVENDMISLYFSIEDRILRRARVRYYA</sequence>
<keyword evidence="1" id="KW-0378">Hydrolase</keyword>